<dbReference type="Gene3D" id="1.20.58.460">
    <property type="entry name" value="Hyaluronidase post-catalytic domain-like"/>
    <property type="match status" value="1"/>
</dbReference>
<dbReference type="InterPro" id="IPR017853">
    <property type="entry name" value="GH"/>
</dbReference>
<dbReference type="GO" id="GO:0005975">
    <property type="term" value="P:carbohydrate metabolic process"/>
    <property type="evidence" value="ECO:0007669"/>
    <property type="project" value="UniProtKB-ARBA"/>
</dbReference>
<dbReference type="SUPFAM" id="SSF55545">
    <property type="entry name" value="beta-N-acetylhexosaminidase-like domain"/>
    <property type="match status" value="1"/>
</dbReference>
<dbReference type="PROSITE" id="PS52009">
    <property type="entry name" value="GH84"/>
    <property type="match status" value="1"/>
</dbReference>
<comment type="similarity">
    <text evidence="3">Belongs to the glycosyl hydrolase 84 family.</text>
</comment>
<dbReference type="PANTHER" id="PTHR13170:SF16">
    <property type="entry name" value="PROTEIN O-GLCNACASE"/>
    <property type="match status" value="1"/>
</dbReference>
<evidence type="ECO:0000313" key="6">
    <source>
        <dbReference type="Proteomes" id="UP000077421"/>
    </source>
</evidence>
<keyword evidence="2 3" id="KW-0326">Glycosidase</keyword>
<feature type="domain" description="GH84" evidence="4">
    <location>
        <begin position="209"/>
        <end position="488"/>
    </location>
</feature>
<comment type="caution">
    <text evidence="5">The sequence shown here is derived from an EMBL/GenBank/DDBJ whole genome shotgun (WGS) entry which is preliminary data.</text>
</comment>
<keyword evidence="1 3" id="KW-0378">Hydrolase</keyword>
<accession>A0A853KCD8</accession>
<evidence type="ECO:0000256" key="3">
    <source>
        <dbReference type="PROSITE-ProRule" id="PRU01353"/>
    </source>
</evidence>
<dbReference type="SUPFAM" id="SSF51445">
    <property type="entry name" value="(Trans)glycosidases"/>
    <property type="match status" value="1"/>
</dbReference>
<dbReference type="Gene3D" id="3.30.379.10">
    <property type="entry name" value="Chitobiase/beta-hexosaminidase domain 2-like"/>
    <property type="match status" value="1"/>
</dbReference>
<evidence type="ECO:0000313" key="5">
    <source>
        <dbReference type="EMBL" id="OAG94527.1"/>
    </source>
</evidence>
<dbReference type="Gene3D" id="3.20.20.80">
    <property type="entry name" value="Glycosidases"/>
    <property type="match status" value="1"/>
</dbReference>
<dbReference type="InterPro" id="IPR051822">
    <property type="entry name" value="Glycosyl_Hydrolase_84"/>
</dbReference>
<reference evidence="5 6" key="1">
    <citation type="submission" date="2016-02" db="EMBL/GenBank/DDBJ databases">
        <title>Draft genome sequence of Acidibacillus ferrooxidans SLC66.</title>
        <authorList>
            <person name="Oliveira G."/>
            <person name="Nancucheo I."/>
            <person name="Dall'Agnol H."/>
            <person name="Johnson B."/>
            <person name="Oliveira R."/>
            <person name="Nunes G.L."/>
            <person name="Tzotzos G."/>
            <person name="Orellana S.C."/>
            <person name="Salim A.C."/>
            <person name="Araujo F.M."/>
        </authorList>
    </citation>
    <scope>NUCLEOTIDE SEQUENCE [LARGE SCALE GENOMIC DNA]</scope>
    <source>
        <strain evidence="5 6">SLC66</strain>
    </source>
</reference>
<organism evidence="5 6">
    <name type="scientific">Ferroacidibacillus organovorans</name>
    <dbReference type="NCBI Taxonomy" id="1765683"/>
    <lineage>
        <taxon>Bacteria</taxon>
        <taxon>Bacillati</taxon>
        <taxon>Bacillota</taxon>
        <taxon>Bacilli</taxon>
        <taxon>Bacillales</taxon>
        <taxon>Alicyclobacillaceae</taxon>
        <taxon>Ferroacidibacillus</taxon>
    </lineage>
</organism>
<dbReference type="Pfam" id="PF02838">
    <property type="entry name" value="Glyco_hydro_20b"/>
    <property type="match status" value="1"/>
</dbReference>
<sequence>MAGGSLIDIDQENGVLVVKNARRLNIRVQVLRLTICSIAFLSITPCHAHAHAEKSTLATLSPKPQMIYLSGKDFTIDIPIRVVIGRNVSTENATLFREILSPYPSFVPIKKDRADSKDQIKAVLLHVSDLSLVNRETKEMGVSFHAVPVREGYILMIGYDVHGHKQIVIVGADPSGIYYGEQTLSQILGNERRRTRIPAALLWDWPTLSYRGIIEGFYGKPWSQAKRMHLIEFCSHQKMNTYVYAPKDDPFHRNLWRIPYSPATQKELGQLISFTRQHHMRFVFALSPGNSVSYTSETDLLAMIQKNQAMWDEGVRDFAIFFDDIGHHLTHPVDRARFGNDSGALARAQADFLNQFYTRFIQTHPGAELITVPTDYYQSGHTPYRDQFAREVNKHVSICWTGDGVIAKSVSVKDLTLAKKIFRHPLLLWDNYPVNDYLPSRLFLGPLEGRAGNLGDQGLVGMISNPMIEAEASKIALHTIADYTWNPLGYNAKQAWENALRDIGGRAYTSLRLFAWANRSSPIARIDAPSRLDHKLSEFLSAYRAGKHSKLDLVADDVRGELQSLQNVPKDLALHMNNPDFIQEMLPWFRVMSKNAFLSQVALEMLLAQRDGDLRKVEKLRNIIQHQKVDNIKPVVVPMPELRNFMREACAENDRWMGQESHMRHLNRWFLTLLQASVRAAR</sequence>
<feature type="active site" description="Proton donor" evidence="3">
    <location>
        <position position="324"/>
    </location>
</feature>
<dbReference type="Pfam" id="PF07555">
    <property type="entry name" value="NAGidase"/>
    <property type="match status" value="1"/>
</dbReference>
<name>A0A853KCD8_9BACL</name>
<dbReference type="OrthoDB" id="9760892at2"/>
<dbReference type="GO" id="GO:0015929">
    <property type="term" value="F:hexosaminidase activity"/>
    <property type="evidence" value="ECO:0007669"/>
    <property type="project" value="UniProtKB-ARBA"/>
</dbReference>
<dbReference type="Proteomes" id="UP000077421">
    <property type="component" value="Unassembled WGS sequence"/>
</dbReference>
<dbReference type="InterPro" id="IPR029018">
    <property type="entry name" value="Hex-like_dom2"/>
</dbReference>
<dbReference type="InterPro" id="IPR011496">
    <property type="entry name" value="O-GlcNAcase_cat"/>
</dbReference>
<proteinExistence type="inferred from homology"/>
<evidence type="ECO:0000259" key="4">
    <source>
        <dbReference type="PROSITE" id="PS52009"/>
    </source>
</evidence>
<protein>
    <recommendedName>
        <fullName evidence="4">GH84 domain-containing protein</fullName>
    </recommendedName>
</protein>
<dbReference type="GO" id="GO:1901135">
    <property type="term" value="P:carbohydrate derivative metabolic process"/>
    <property type="evidence" value="ECO:0007669"/>
    <property type="project" value="UniProtKB-ARBA"/>
</dbReference>
<gene>
    <name evidence="5" type="ORF">AYW79_04925</name>
</gene>
<dbReference type="EMBL" id="LSUQ01000009">
    <property type="protein sequence ID" value="OAG94527.1"/>
    <property type="molecule type" value="Genomic_DNA"/>
</dbReference>
<dbReference type="PANTHER" id="PTHR13170">
    <property type="entry name" value="O-GLCNACASE"/>
    <property type="match status" value="1"/>
</dbReference>
<evidence type="ECO:0000256" key="2">
    <source>
        <dbReference type="ARBA" id="ARBA00023295"/>
    </source>
</evidence>
<dbReference type="AlphaFoldDB" id="A0A853KCD8"/>
<evidence type="ECO:0000256" key="1">
    <source>
        <dbReference type="ARBA" id="ARBA00022801"/>
    </source>
</evidence>
<dbReference type="InterPro" id="IPR015882">
    <property type="entry name" value="HEX_bac_N"/>
</dbReference>